<organism evidence="3 4">
    <name type="scientific">Streptacidiphilus cavernicola</name>
    <dbReference type="NCBI Taxonomy" id="3342716"/>
    <lineage>
        <taxon>Bacteria</taxon>
        <taxon>Bacillati</taxon>
        <taxon>Actinomycetota</taxon>
        <taxon>Actinomycetes</taxon>
        <taxon>Kitasatosporales</taxon>
        <taxon>Streptomycetaceae</taxon>
        <taxon>Streptacidiphilus</taxon>
    </lineage>
</organism>
<protein>
    <submittedName>
        <fullName evidence="3">DUF4236 domain-containing protein</fullName>
    </submittedName>
</protein>
<dbReference type="Proteomes" id="UP001592528">
    <property type="component" value="Unassembled WGS sequence"/>
</dbReference>
<dbReference type="RefSeq" id="WP_030265108.1">
    <property type="nucleotide sequence ID" value="NZ_JBHEZZ010000003.1"/>
</dbReference>
<comment type="caution">
    <text evidence="3">The sequence shown here is derived from an EMBL/GenBank/DDBJ whole genome shotgun (WGS) entry which is preliminary data.</text>
</comment>
<feature type="region of interest" description="Disordered" evidence="1">
    <location>
        <begin position="29"/>
        <end position="66"/>
    </location>
</feature>
<evidence type="ECO:0000259" key="2">
    <source>
        <dbReference type="Pfam" id="PF14020"/>
    </source>
</evidence>
<gene>
    <name evidence="3" type="ORF">ACEZDJ_08290</name>
</gene>
<sequence>MPIRFHKSFPIFPGVRLNINRHSLSLSAGGRHEHYTVNNRGQRTESVDLPGPFSWRRTRSSRRRDR</sequence>
<evidence type="ECO:0000313" key="4">
    <source>
        <dbReference type="Proteomes" id="UP001592528"/>
    </source>
</evidence>
<reference evidence="3 4" key="1">
    <citation type="submission" date="2024-09" db="EMBL/GenBank/DDBJ databases">
        <authorList>
            <person name="Lee S.D."/>
        </authorList>
    </citation>
    <scope>NUCLEOTIDE SEQUENCE [LARGE SCALE GENOMIC DNA]</scope>
    <source>
        <strain evidence="3 4">N1-5</strain>
    </source>
</reference>
<accession>A0ABV6UIL3</accession>
<keyword evidence="4" id="KW-1185">Reference proteome</keyword>
<feature type="compositionally biased region" description="Basic residues" evidence="1">
    <location>
        <begin position="56"/>
        <end position="66"/>
    </location>
</feature>
<dbReference type="InterPro" id="IPR025330">
    <property type="entry name" value="DUF4236"/>
</dbReference>
<evidence type="ECO:0000313" key="3">
    <source>
        <dbReference type="EMBL" id="MFC1401285.1"/>
    </source>
</evidence>
<dbReference type="Pfam" id="PF14020">
    <property type="entry name" value="DUF4236"/>
    <property type="match status" value="1"/>
</dbReference>
<proteinExistence type="predicted"/>
<evidence type="ECO:0000256" key="1">
    <source>
        <dbReference type="SAM" id="MobiDB-lite"/>
    </source>
</evidence>
<name>A0ABV6UIL3_9ACTN</name>
<dbReference type="EMBL" id="JBHEZZ010000003">
    <property type="protein sequence ID" value="MFC1401285.1"/>
    <property type="molecule type" value="Genomic_DNA"/>
</dbReference>
<feature type="domain" description="DUF4236" evidence="2">
    <location>
        <begin position="4"/>
        <end position="56"/>
    </location>
</feature>